<protein>
    <submittedName>
        <fullName evidence="2">Uncharacterized protein</fullName>
    </submittedName>
</protein>
<keyword evidence="1" id="KW-0812">Transmembrane</keyword>
<dbReference type="AlphaFoldDB" id="T1GR25"/>
<evidence type="ECO:0000256" key="1">
    <source>
        <dbReference type="SAM" id="Phobius"/>
    </source>
</evidence>
<dbReference type="HOGENOM" id="CLU_1580304_0_0_1"/>
<dbReference type="EnsemblMetazoa" id="MESCA006097-RA">
    <property type="protein sequence ID" value="MESCA006097-PA"/>
    <property type="gene ID" value="MESCA006097"/>
</dbReference>
<dbReference type="EMBL" id="CAQQ02167342">
    <property type="status" value="NOT_ANNOTATED_CDS"/>
    <property type="molecule type" value="Genomic_DNA"/>
</dbReference>
<reference evidence="2" key="2">
    <citation type="submission" date="2015-06" db="UniProtKB">
        <authorList>
            <consortium name="EnsemblMetazoa"/>
        </authorList>
    </citation>
    <scope>IDENTIFICATION</scope>
</reference>
<dbReference type="EMBL" id="CAQQ02167341">
    <property type="status" value="NOT_ANNOTATED_CDS"/>
    <property type="molecule type" value="Genomic_DNA"/>
</dbReference>
<organism evidence="2 3">
    <name type="scientific">Megaselia scalaris</name>
    <name type="common">Humpbacked fly</name>
    <name type="synonym">Phora scalaris</name>
    <dbReference type="NCBI Taxonomy" id="36166"/>
    <lineage>
        <taxon>Eukaryota</taxon>
        <taxon>Metazoa</taxon>
        <taxon>Ecdysozoa</taxon>
        <taxon>Arthropoda</taxon>
        <taxon>Hexapoda</taxon>
        <taxon>Insecta</taxon>
        <taxon>Pterygota</taxon>
        <taxon>Neoptera</taxon>
        <taxon>Endopterygota</taxon>
        <taxon>Diptera</taxon>
        <taxon>Brachycera</taxon>
        <taxon>Muscomorpha</taxon>
        <taxon>Platypezoidea</taxon>
        <taxon>Phoridae</taxon>
        <taxon>Megaseliini</taxon>
        <taxon>Megaselia</taxon>
    </lineage>
</organism>
<keyword evidence="1" id="KW-1133">Transmembrane helix</keyword>
<evidence type="ECO:0000313" key="2">
    <source>
        <dbReference type="EnsemblMetazoa" id="MESCA006097-PA"/>
    </source>
</evidence>
<reference evidence="3" key="1">
    <citation type="submission" date="2013-02" db="EMBL/GenBank/DDBJ databases">
        <authorList>
            <person name="Hughes D."/>
        </authorList>
    </citation>
    <scope>NUCLEOTIDE SEQUENCE</scope>
    <source>
        <strain>Durham</strain>
        <strain evidence="3">NC isolate 2 -- Noor lab</strain>
    </source>
</reference>
<dbReference type="EMBL" id="CAQQ02167344">
    <property type="status" value="NOT_ANNOTATED_CDS"/>
    <property type="molecule type" value="Genomic_DNA"/>
</dbReference>
<dbReference type="EMBL" id="CAQQ02167343">
    <property type="status" value="NOT_ANNOTATED_CDS"/>
    <property type="molecule type" value="Genomic_DNA"/>
</dbReference>
<evidence type="ECO:0000313" key="3">
    <source>
        <dbReference type="Proteomes" id="UP000015102"/>
    </source>
</evidence>
<name>T1GR25_MEGSC</name>
<feature type="transmembrane region" description="Helical" evidence="1">
    <location>
        <begin position="27"/>
        <end position="49"/>
    </location>
</feature>
<sequence>MRIELGLLEYLPEREKLIGFSRHSASVVFAVTLVSFLVGAIFPLSPFISSEKKSSQLLRTNFCCYVIKLPSLEFSFLQTVSFQIDAFVLPTLQPPSLFLGCYSFLWRLLCKGLCQQQHFHIQMSRHPWGLRGICVRKTSLAAVFTTLKHFSHYLLISNSISGDGILNLR</sequence>
<accession>T1GR25</accession>
<keyword evidence="1" id="KW-0472">Membrane</keyword>
<keyword evidence="3" id="KW-1185">Reference proteome</keyword>
<proteinExistence type="predicted"/>
<dbReference type="Proteomes" id="UP000015102">
    <property type="component" value="Unassembled WGS sequence"/>
</dbReference>